<sequence length="68" mass="7862">MSMPRLLITLGLILVAIGVLWPWLTKLGLGRLPGDIVIERENFRFYFPITTSILISLILSLLFWLFCR</sequence>
<dbReference type="HOGENOM" id="CLU_181383_0_1_6"/>
<evidence type="ECO:0000313" key="2">
    <source>
        <dbReference type="EMBL" id="ADE16866.1"/>
    </source>
</evidence>
<gene>
    <name evidence="2" type="ordered locus">Nhal_3854</name>
</gene>
<feature type="transmembrane region" description="Helical" evidence="1">
    <location>
        <begin position="46"/>
        <end position="67"/>
    </location>
</feature>
<dbReference type="EMBL" id="CP001798">
    <property type="protein sequence ID" value="ADE16866.1"/>
    <property type="molecule type" value="Genomic_DNA"/>
</dbReference>
<keyword evidence="3" id="KW-1185">Reference proteome</keyword>
<dbReference type="KEGG" id="nhl:Nhal_3854"/>
<dbReference type="Proteomes" id="UP000001844">
    <property type="component" value="Chromosome"/>
</dbReference>
<evidence type="ECO:0000256" key="1">
    <source>
        <dbReference type="SAM" id="Phobius"/>
    </source>
</evidence>
<dbReference type="PANTHER" id="PTHR36443">
    <property type="entry name" value="BSR5223 PROTEIN"/>
    <property type="match status" value="1"/>
</dbReference>
<keyword evidence="1" id="KW-1133">Transmembrane helix</keyword>
<dbReference type="Pfam" id="PF11146">
    <property type="entry name" value="DUF2905"/>
    <property type="match status" value="1"/>
</dbReference>
<evidence type="ECO:0000313" key="3">
    <source>
        <dbReference type="Proteomes" id="UP000001844"/>
    </source>
</evidence>
<name>D5C3F9_NITHN</name>
<dbReference type="STRING" id="472759.Nhal_3854"/>
<keyword evidence="1" id="KW-0812">Transmembrane</keyword>
<organism evidence="2 3">
    <name type="scientific">Nitrosococcus halophilus (strain Nc4)</name>
    <dbReference type="NCBI Taxonomy" id="472759"/>
    <lineage>
        <taxon>Bacteria</taxon>
        <taxon>Pseudomonadati</taxon>
        <taxon>Pseudomonadota</taxon>
        <taxon>Gammaproteobacteria</taxon>
        <taxon>Chromatiales</taxon>
        <taxon>Chromatiaceae</taxon>
        <taxon>Nitrosococcus</taxon>
    </lineage>
</organism>
<accession>D5C3F9</accession>
<dbReference type="PANTHER" id="PTHR36443:SF1">
    <property type="entry name" value="BSR5223 PROTEIN"/>
    <property type="match status" value="1"/>
</dbReference>
<evidence type="ECO:0008006" key="4">
    <source>
        <dbReference type="Google" id="ProtNLM"/>
    </source>
</evidence>
<protein>
    <recommendedName>
        <fullName evidence="4">DUF2905 domain-containing protein</fullName>
    </recommendedName>
</protein>
<reference evidence="3" key="1">
    <citation type="submission" date="2010-04" db="EMBL/GenBank/DDBJ databases">
        <title>Complete genome sequence of Nitrosococcus halophilus Nc4, a salt-adapted, aerobic obligate ammonia-oxidizing sulfur purple bacterium.</title>
        <authorList>
            <consortium name="US DOE Joint Genome Institute"/>
            <person name="Campbell M.A."/>
            <person name="Malfatti S.A."/>
            <person name="Chain P.S.G."/>
            <person name="Heidelberg J.F."/>
            <person name="Ward B.B."/>
            <person name="Klotz M.G."/>
        </authorList>
    </citation>
    <scope>NUCLEOTIDE SEQUENCE [LARGE SCALE GENOMIC DNA]</scope>
    <source>
        <strain evidence="3">Nc4</strain>
    </source>
</reference>
<dbReference type="eggNOG" id="COG3071">
    <property type="taxonomic scope" value="Bacteria"/>
</dbReference>
<proteinExistence type="predicted"/>
<dbReference type="InterPro" id="IPR021320">
    <property type="entry name" value="DUF2905"/>
</dbReference>
<keyword evidence="1" id="KW-0472">Membrane</keyword>
<dbReference type="AlphaFoldDB" id="D5C3F9"/>